<dbReference type="RefSeq" id="WP_259866838.1">
    <property type="nucleotide sequence ID" value="NZ_JAMQJZ010000002.1"/>
</dbReference>
<organism evidence="2 3">
    <name type="scientific">Aquibacillus koreensis</name>
    <dbReference type="NCBI Taxonomy" id="279446"/>
    <lineage>
        <taxon>Bacteria</taxon>
        <taxon>Bacillati</taxon>
        <taxon>Bacillota</taxon>
        <taxon>Bacilli</taxon>
        <taxon>Bacillales</taxon>
        <taxon>Bacillaceae</taxon>
        <taxon>Aquibacillus</taxon>
    </lineage>
</organism>
<evidence type="ECO:0000256" key="1">
    <source>
        <dbReference type="SAM" id="Phobius"/>
    </source>
</evidence>
<name>A0A9X3WLV2_9BACI</name>
<comment type="caution">
    <text evidence="2">The sequence shown here is derived from an EMBL/GenBank/DDBJ whole genome shotgun (WGS) entry which is preliminary data.</text>
</comment>
<evidence type="ECO:0000313" key="2">
    <source>
        <dbReference type="EMBL" id="MDC3419566.1"/>
    </source>
</evidence>
<sequence length="169" mass="18736">MKKMLILFVATSIPFGLIMGLLFRDLTLGVMAGLGYGLFMTLILGSLQLILGAKLGAKLGTSVKQKNEMELPLPLKEAILSCRNSVIAIHGAKIEQQDYTNGTGIIHVKTKVNIRTWGEKITFRVQKVSDEVTKVWVESKPVIPTTLLEYGKSLKNINAITSYLEKERF</sequence>
<evidence type="ECO:0000313" key="3">
    <source>
        <dbReference type="Proteomes" id="UP001145072"/>
    </source>
</evidence>
<keyword evidence="1" id="KW-0472">Membrane</keyword>
<dbReference type="Proteomes" id="UP001145072">
    <property type="component" value="Unassembled WGS sequence"/>
</dbReference>
<dbReference type="EMBL" id="JAMQJZ010000002">
    <property type="protein sequence ID" value="MDC3419566.1"/>
    <property type="molecule type" value="Genomic_DNA"/>
</dbReference>
<gene>
    <name evidence="2" type="ORF">NC661_04210</name>
</gene>
<feature type="transmembrane region" description="Helical" evidence="1">
    <location>
        <begin position="36"/>
        <end position="57"/>
    </location>
</feature>
<keyword evidence="3" id="KW-1185">Reference proteome</keyword>
<proteinExistence type="predicted"/>
<reference evidence="2" key="1">
    <citation type="submission" date="2022-06" db="EMBL/GenBank/DDBJ databases">
        <title>Aquibacillus sp. a new bacterium isolated from soil saline samples.</title>
        <authorList>
            <person name="Galisteo C."/>
            <person name="De La Haba R."/>
            <person name="Sanchez-Porro C."/>
            <person name="Ventosa A."/>
        </authorList>
    </citation>
    <scope>NUCLEOTIDE SEQUENCE</scope>
    <source>
        <strain evidence="2">JCM 12387</strain>
    </source>
</reference>
<dbReference type="AlphaFoldDB" id="A0A9X3WLV2"/>
<keyword evidence="1" id="KW-0812">Transmembrane</keyword>
<accession>A0A9X3WLV2</accession>
<keyword evidence="1" id="KW-1133">Transmembrane helix</keyword>
<protein>
    <submittedName>
        <fullName evidence="2">Uncharacterized protein</fullName>
    </submittedName>
</protein>